<proteinExistence type="predicted"/>
<protein>
    <submittedName>
        <fullName evidence="1">Uncharacterized protein</fullName>
    </submittedName>
</protein>
<reference evidence="1 2" key="1">
    <citation type="journal article" date="2018" name="Syst. Appl. Microbiol.">
        <title>Corynebacterium heidelbergense sp. nov., isolated from the preen glands of Egyptian geese (Alopochen aegyptiacus).</title>
        <authorList>
            <person name="Braun M.S."/>
            <person name="Wang E."/>
            <person name="Zimmermann S."/>
            <person name="Wink M."/>
        </authorList>
    </citation>
    <scope>NUCLEOTIDE SEQUENCE [LARGE SCALE GENOMIC DNA]</scope>
    <source>
        <strain evidence="1 2">DSM 104638</strain>
    </source>
</reference>
<comment type="caution">
    <text evidence="1">The sequence shown here is derived from an EMBL/GenBank/DDBJ whole genome shotgun (WGS) entry which is preliminary data.</text>
</comment>
<dbReference type="RefSeq" id="WP_112769261.1">
    <property type="nucleotide sequence ID" value="NZ_CP063191.1"/>
</dbReference>
<accession>A0A364VCC8</accession>
<organism evidence="1 2">
    <name type="scientific">Corynebacterium heidelbergense</name>
    <dbReference type="NCBI Taxonomy" id="2055947"/>
    <lineage>
        <taxon>Bacteria</taxon>
        <taxon>Bacillati</taxon>
        <taxon>Actinomycetota</taxon>
        <taxon>Actinomycetes</taxon>
        <taxon>Mycobacteriales</taxon>
        <taxon>Corynebacteriaceae</taxon>
        <taxon>Corynebacterium</taxon>
    </lineage>
</organism>
<sequence length="104" mass="11930">MARWHPAEVLLLIAGLPASSRYAARIQGYAGGRGWTDQDYLLFDLRNGVEALRVMYASQGKGKRPKFREWHDYPGRVAQKRRERAKRFAQLRSLAGDDGRAELR</sequence>
<dbReference type="Proteomes" id="UP000251047">
    <property type="component" value="Unassembled WGS sequence"/>
</dbReference>
<evidence type="ECO:0000313" key="1">
    <source>
        <dbReference type="EMBL" id="RAV34258.1"/>
    </source>
</evidence>
<evidence type="ECO:0000313" key="2">
    <source>
        <dbReference type="Proteomes" id="UP000251047"/>
    </source>
</evidence>
<dbReference type="OrthoDB" id="4427755at2"/>
<dbReference type="EMBL" id="PHQP01000022">
    <property type="protein sequence ID" value="RAV34258.1"/>
    <property type="molecule type" value="Genomic_DNA"/>
</dbReference>
<name>A0A364VCC8_9CORY</name>
<gene>
    <name evidence="1" type="ORF">CWC39_04195</name>
</gene>
<dbReference type="AlphaFoldDB" id="A0A364VCC8"/>